<dbReference type="AlphaFoldDB" id="A0A2C3W5U8"/>
<keyword evidence="1" id="KW-0732">Signal</keyword>
<gene>
    <name evidence="3" type="ORF">CN613_23885</name>
</gene>
<sequence>MKLWITLLLSFLLLSNLVGCTTQSNTSKTMESQETKKDTKASAVQFKNKEIKEIEITSNKDQTSKILNNRENVKTFVDGIHHAKEKSLSIDKEALSFVENKINVKFQDGSNQEYLVWVTDNETVVTLGEQTSMEQAQVPGYKLTDSDSKKLINLLKNK</sequence>
<dbReference type="Pfam" id="PF26353">
    <property type="entry name" value="YhfM"/>
    <property type="match status" value="1"/>
</dbReference>
<dbReference type="RefSeq" id="WP_097850266.1">
    <property type="nucleotide sequence ID" value="NZ_NUDP01000104.1"/>
</dbReference>
<feature type="signal peptide" evidence="1">
    <location>
        <begin position="1"/>
        <end position="20"/>
    </location>
</feature>
<protein>
    <recommendedName>
        <fullName evidence="2">YhfM-like domain-containing protein</fullName>
    </recommendedName>
</protein>
<dbReference type="EMBL" id="NUDP01000104">
    <property type="protein sequence ID" value="PEM65898.1"/>
    <property type="molecule type" value="Genomic_DNA"/>
</dbReference>
<feature type="domain" description="YhfM-like" evidence="2">
    <location>
        <begin position="47"/>
        <end position="157"/>
    </location>
</feature>
<dbReference type="InterPro" id="IPR058780">
    <property type="entry name" value="YhfM-like_dom"/>
</dbReference>
<feature type="chain" id="PRO_5039034306" description="YhfM-like domain-containing protein" evidence="1">
    <location>
        <begin position="21"/>
        <end position="158"/>
    </location>
</feature>
<evidence type="ECO:0000313" key="3">
    <source>
        <dbReference type="EMBL" id="PEM65898.1"/>
    </source>
</evidence>
<name>A0A2C3W5U8_9BACI</name>
<evidence type="ECO:0000259" key="2">
    <source>
        <dbReference type="Pfam" id="PF26353"/>
    </source>
</evidence>
<organism evidence="3 4">
    <name type="scientific">Bacillus pseudomycoides</name>
    <dbReference type="NCBI Taxonomy" id="64104"/>
    <lineage>
        <taxon>Bacteria</taxon>
        <taxon>Bacillati</taxon>
        <taxon>Bacillota</taxon>
        <taxon>Bacilli</taxon>
        <taxon>Bacillales</taxon>
        <taxon>Bacillaceae</taxon>
        <taxon>Bacillus</taxon>
        <taxon>Bacillus cereus group</taxon>
    </lineage>
</organism>
<accession>A0A2C3W5U8</accession>
<reference evidence="3 4" key="1">
    <citation type="submission" date="2017-09" db="EMBL/GenBank/DDBJ databases">
        <title>Large-scale bioinformatics analysis of Bacillus genomes uncovers conserved roles of natural products in bacterial physiology.</title>
        <authorList>
            <consortium name="Agbiome Team Llc"/>
            <person name="Bleich R.M."/>
            <person name="Grubbs K.J."/>
            <person name="Santa Maria K.C."/>
            <person name="Allen S.E."/>
            <person name="Farag S."/>
            <person name="Shank E.A."/>
            <person name="Bowers A."/>
        </authorList>
    </citation>
    <scope>NUCLEOTIDE SEQUENCE [LARGE SCALE GENOMIC DNA]</scope>
    <source>
        <strain evidence="3 4">AFS009893</strain>
    </source>
</reference>
<dbReference type="Proteomes" id="UP000219775">
    <property type="component" value="Unassembled WGS sequence"/>
</dbReference>
<proteinExistence type="predicted"/>
<evidence type="ECO:0000313" key="4">
    <source>
        <dbReference type="Proteomes" id="UP000219775"/>
    </source>
</evidence>
<evidence type="ECO:0000256" key="1">
    <source>
        <dbReference type="SAM" id="SignalP"/>
    </source>
</evidence>
<comment type="caution">
    <text evidence="3">The sequence shown here is derived from an EMBL/GenBank/DDBJ whole genome shotgun (WGS) entry which is preliminary data.</text>
</comment>